<dbReference type="InterPro" id="IPR001127">
    <property type="entry name" value="PTS_EIIA_1_perm"/>
</dbReference>
<dbReference type="GO" id="GO:0005737">
    <property type="term" value="C:cytoplasm"/>
    <property type="evidence" value="ECO:0007669"/>
    <property type="project" value="UniProtKB-SubCell"/>
</dbReference>
<dbReference type="PROSITE" id="PS51093">
    <property type="entry name" value="PTS_EIIA_TYPE_1"/>
    <property type="match status" value="1"/>
</dbReference>
<keyword evidence="4" id="KW-0808">Transferase</keyword>
<name>A0A1A7NLW2_9PAST</name>
<dbReference type="EMBL" id="JTJM01000064">
    <property type="protein sequence ID" value="OBW90603.1"/>
    <property type="molecule type" value="Genomic_DNA"/>
</dbReference>
<dbReference type="Gene3D" id="2.70.70.10">
    <property type="entry name" value="Glucose Permease (Domain IIA)"/>
    <property type="match status" value="1"/>
</dbReference>
<keyword evidence="13" id="KW-1185">Reference proteome</keyword>
<dbReference type="AlphaFoldDB" id="A0A1A7NLW2"/>
<dbReference type="GO" id="GO:0016301">
    <property type="term" value="F:kinase activity"/>
    <property type="evidence" value="ECO:0007669"/>
    <property type="project" value="UniProtKB-KW"/>
</dbReference>
<organism evidence="12 13">
    <name type="scientific">Gallibacterium genomosp. 3</name>
    <dbReference type="NCBI Taxonomy" id="505345"/>
    <lineage>
        <taxon>Bacteria</taxon>
        <taxon>Pseudomonadati</taxon>
        <taxon>Pseudomonadota</taxon>
        <taxon>Gammaproteobacteria</taxon>
        <taxon>Pasteurellales</taxon>
        <taxon>Pasteurellaceae</taxon>
        <taxon>Gallibacterium</taxon>
    </lineage>
</organism>
<dbReference type="PANTHER" id="PTHR45008">
    <property type="entry name" value="PTS SYSTEM GLUCOSE-SPECIFIC EIIA COMPONENT"/>
    <property type="match status" value="1"/>
</dbReference>
<dbReference type="RefSeq" id="WP_065239935.1">
    <property type="nucleotide sequence ID" value="NZ_JTJM01000064.1"/>
</dbReference>
<comment type="subcellular location">
    <subcellularLocation>
        <location evidence="1">Cytoplasm</location>
    </subcellularLocation>
</comment>
<evidence type="ECO:0000256" key="2">
    <source>
        <dbReference type="ARBA" id="ARBA00022448"/>
    </source>
</evidence>
<dbReference type="OrthoDB" id="92465at2"/>
<evidence type="ECO:0000259" key="11">
    <source>
        <dbReference type="PROSITE" id="PS51093"/>
    </source>
</evidence>
<evidence type="ECO:0000256" key="9">
    <source>
        <dbReference type="ARBA" id="ARBA00042526"/>
    </source>
</evidence>
<evidence type="ECO:0000313" key="12">
    <source>
        <dbReference type="EMBL" id="OBW90603.1"/>
    </source>
</evidence>
<evidence type="ECO:0000256" key="4">
    <source>
        <dbReference type="ARBA" id="ARBA00022679"/>
    </source>
</evidence>
<dbReference type="NCBIfam" id="TIGR00830">
    <property type="entry name" value="PTBA"/>
    <property type="match status" value="1"/>
</dbReference>
<evidence type="ECO:0000256" key="6">
    <source>
        <dbReference type="ARBA" id="ARBA00022777"/>
    </source>
</evidence>
<comment type="caution">
    <text evidence="12">The sequence shown here is derived from an EMBL/GenBank/DDBJ whole genome shotgun (WGS) entry which is preliminary data.</text>
</comment>
<evidence type="ECO:0000256" key="3">
    <source>
        <dbReference type="ARBA" id="ARBA00022597"/>
    </source>
</evidence>
<dbReference type="SUPFAM" id="SSF51261">
    <property type="entry name" value="Duplicated hybrid motif"/>
    <property type="match status" value="1"/>
</dbReference>
<keyword evidence="5" id="KW-0598">Phosphotransferase system</keyword>
<dbReference type="Proteomes" id="UP000243558">
    <property type="component" value="Unassembled WGS sequence"/>
</dbReference>
<accession>A0A1A7NLW2</accession>
<gene>
    <name evidence="12" type="ORF">QV01_10155</name>
</gene>
<feature type="domain" description="PTS EIIA type-1" evidence="11">
    <location>
        <begin position="22"/>
        <end position="126"/>
    </location>
</feature>
<evidence type="ECO:0000313" key="13">
    <source>
        <dbReference type="Proteomes" id="UP000243558"/>
    </source>
</evidence>
<evidence type="ECO:0000256" key="7">
    <source>
        <dbReference type="ARBA" id="ARBA00039163"/>
    </source>
</evidence>
<dbReference type="InterPro" id="IPR011055">
    <property type="entry name" value="Dup_hybrid_motif"/>
</dbReference>
<evidence type="ECO:0000256" key="10">
    <source>
        <dbReference type="ARBA" id="ARBA00042873"/>
    </source>
</evidence>
<evidence type="ECO:0000256" key="1">
    <source>
        <dbReference type="ARBA" id="ARBA00004496"/>
    </source>
</evidence>
<keyword evidence="3" id="KW-0762">Sugar transport</keyword>
<keyword evidence="2" id="KW-0813">Transport</keyword>
<evidence type="ECO:0000256" key="8">
    <source>
        <dbReference type="ARBA" id="ARBA00042296"/>
    </source>
</evidence>
<sequence length="153" mass="16912">MMSEHFMIPVAGQLLALTEVPDDIFSQGQLGEGFAIKVTDDEVVSPFDGIVIAAFPTGHAFIIRRKDGLEVLIHIGLNSANKAEAFQMKVTKYQEVKRGDTLVKFNKGLLSNRCDEDLISPIVFSHPNISIQLHKQNQFVVIGDEQAVSFEIS</sequence>
<reference evidence="12 13" key="1">
    <citation type="submission" date="2014-11" db="EMBL/GenBank/DDBJ databases">
        <title>Pan-genome of Gallibacterium spp.</title>
        <authorList>
            <person name="Kudirkiene E."/>
            <person name="Bojesen A.M."/>
        </authorList>
    </citation>
    <scope>NUCLEOTIDE SEQUENCE [LARGE SCALE GENOMIC DNA]</scope>
    <source>
        <strain evidence="12 13">F151</strain>
    </source>
</reference>
<dbReference type="InterPro" id="IPR050890">
    <property type="entry name" value="PTS_EIIA_component"/>
</dbReference>
<protein>
    <recommendedName>
        <fullName evidence="7">PTS system glucose-specific EIIA component</fullName>
    </recommendedName>
    <alternativeName>
        <fullName evidence="10">EIIA-Glc</fullName>
    </alternativeName>
    <alternativeName>
        <fullName evidence="9">EIII-Glc</fullName>
    </alternativeName>
    <alternativeName>
        <fullName evidence="8">Glucose-specific phosphotransferase enzyme IIA component</fullName>
    </alternativeName>
</protein>
<dbReference type="PANTHER" id="PTHR45008:SF1">
    <property type="entry name" value="PTS SYSTEM GLUCOSE-SPECIFIC EIIA COMPONENT"/>
    <property type="match status" value="1"/>
</dbReference>
<proteinExistence type="predicted"/>
<dbReference type="GO" id="GO:0009401">
    <property type="term" value="P:phosphoenolpyruvate-dependent sugar phosphotransferase system"/>
    <property type="evidence" value="ECO:0007669"/>
    <property type="project" value="UniProtKB-KW"/>
</dbReference>
<dbReference type="Pfam" id="PF00358">
    <property type="entry name" value="PTS_EIIA_1"/>
    <property type="match status" value="1"/>
</dbReference>
<keyword evidence="6" id="KW-0418">Kinase</keyword>
<evidence type="ECO:0000256" key="5">
    <source>
        <dbReference type="ARBA" id="ARBA00022683"/>
    </source>
</evidence>